<proteinExistence type="predicted"/>
<reference evidence="1" key="1">
    <citation type="submission" date="2018-02" db="EMBL/GenBank/DDBJ databases">
        <title>Rhizophora mucronata_Transcriptome.</title>
        <authorList>
            <person name="Meera S.P."/>
            <person name="Sreeshan A."/>
            <person name="Augustine A."/>
        </authorList>
    </citation>
    <scope>NUCLEOTIDE SEQUENCE</scope>
    <source>
        <tissue evidence="1">Leaf</tissue>
    </source>
</reference>
<dbReference type="EMBL" id="GGEC01076566">
    <property type="protein sequence ID" value="MBX57050.1"/>
    <property type="molecule type" value="Transcribed_RNA"/>
</dbReference>
<name>A0A2P2PQL8_RHIMU</name>
<evidence type="ECO:0000313" key="1">
    <source>
        <dbReference type="EMBL" id="MBX57050.1"/>
    </source>
</evidence>
<accession>A0A2P2PQL8</accession>
<sequence length="33" mass="3859">MLKHLALLQLLQETLELELEMGSRFGLPNFLIF</sequence>
<protein>
    <submittedName>
        <fullName evidence="1">Uncharacterized protein</fullName>
    </submittedName>
</protein>
<dbReference type="AlphaFoldDB" id="A0A2P2PQL8"/>
<organism evidence="1">
    <name type="scientific">Rhizophora mucronata</name>
    <name type="common">Asiatic mangrove</name>
    <dbReference type="NCBI Taxonomy" id="61149"/>
    <lineage>
        <taxon>Eukaryota</taxon>
        <taxon>Viridiplantae</taxon>
        <taxon>Streptophyta</taxon>
        <taxon>Embryophyta</taxon>
        <taxon>Tracheophyta</taxon>
        <taxon>Spermatophyta</taxon>
        <taxon>Magnoliopsida</taxon>
        <taxon>eudicotyledons</taxon>
        <taxon>Gunneridae</taxon>
        <taxon>Pentapetalae</taxon>
        <taxon>rosids</taxon>
        <taxon>fabids</taxon>
        <taxon>Malpighiales</taxon>
        <taxon>Rhizophoraceae</taxon>
        <taxon>Rhizophora</taxon>
    </lineage>
</organism>